<dbReference type="Pfam" id="PF00563">
    <property type="entry name" value="EAL"/>
    <property type="match status" value="1"/>
</dbReference>
<dbReference type="SUPFAM" id="SSF52172">
    <property type="entry name" value="CheY-like"/>
    <property type="match status" value="1"/>
</dbReference>
<dbReference type="CDD" id="cd01948">
    <property type="entry name" value="EAL"/>
    <property type="match status" value="1"/>
</dbReference>
<evidence type="ECO:0000259" key="3">
    <source>
        <dbReference type="PROSITE" id="PS50883"/>
    </source>
</evidence>
<dbReference type="RefSeq" id="WP_126572280.1">
    <property type="nucleotide sequence ID" value="NZ_RXZH01000001.1"/>
</dbReference>
<evidence type="ECO:0000313" key="4">
    <source>
        <dbReference type="EMBL" id="RTZ17524.1"/>
    </source>
</evidence>
<keyword evidence="5" id="KW-1185">Reference proteome</keyword>
<dbReference type="SMART" id="SM00448">
    <property type="entry name" value="REC"/>
    <property type="match status" value="1"/>
</dbReference>
<proteinExistence type="predicted"/>
<name>A0A432D0T4_9VIBR</name>
<dbReference type="SMART" id="SM00052">
    <property type="entry name" value="EAL"/>
    <property type="match status" value="1"/>
</dbReference>
<dbReference type="GO" id="GO:0071111">
    <property type="term" value="F:cyclic-guanylate-specific phosphodiesterase activity"/>
    <property type="evidence" value="ECO:0007669"/>
    <property type="project" value="InterPro"/>
</dbReference>
<dbReference type="Gene3D" id="3.40.50.2300">
    <property type="match status" value="1"/>
</dbReference>
<dbReference type="InterPro" id="IPR001633">
    <property type="entry name" value="EAL_dom"/>
</dbReference>
<gene>
    <name evidence="4" type="ORF">EJ063_01705</name>
</gene>
<dbReference type="Proteomes" id="UP000268973">
    <property type="component" value="Unassembled WGS sequence"/>
</dbReference>
<evidence type="ECO:0000259" key="2">
    <source>
        <dbReference type="PROSITE" id="PS50110"/>
    </source>
</evidence>
<evidence type="ECO:0000256" key="1">
    <source>
        <dbReference type="PROSITE-ProRule" id="PRU00169"/>
    </source>
</evidence>
<feature type="modified residue" description="4-aspartylphosphate" evidence="1">
    <location>
        <position position="52"/>
    </location>
</feature>
<keyword evidence="1" id="KW-0597">Phosphoprotein</keyword>
<dbReference type="Gene3D" id="3.20.20.450">
    <property type="entry name" value="EAL domain"/>
    <property type="match status" value="1"/>
</dbReference>
<comment type="caution">
    <text evidence="4">The sequence shown here is derived from an EMBL/GenBank/DDBJ whole genome shotgun (WGS) entry which is preliminary data.</text>
</comment>
<sequence length="384" mass="43582">MKVVLIDDNPIELHVLEMRLTKLGICKVVAFSSPKEAYSYISANHVDLIIFDLEMPQEDGLAVLSHLHSIQFGQPICILSGMNREIIDLAEKVGLMFGLNMVSCYSKPLEQDQLENIVWQSRQIKQAAKQKPRKTTLYPLEEITQGLQEKQFCNHYQPQYCFKAGRLIGVEALVRWNHPQDGLMFPDSFISQLEESEHTFDLLKAVVDNVIHDAQHLPDHVSISINVSADDLSNHNDFSSLLSQFAQSDIKPERINFEITEMRVYKLTPEMLRNIARLRMSGFGLSIDDFGVGHSGLSNLVSLPFTELKIDRQFVNNYLINSKHRHAIELSVQLAKKLNMKVVAEGVENKDEFNAMQAIGVDICQGYFTGRPTTIEQLITKDVL</sequence>
<dbReference type="SUPFAM" id="SSF141868">
    <property type="entry name" value="EAL domain-like"/>
    <property type="match status" value="1"/>
</dbReference>
<feature type="domain" description="Response regulatory" evidence="2">
    <location>
        <begin position="2"/>
        <end position="122"/>
    </location>
</feature>
<dbReference type="PANTHER" id="PTHR33121">
    <property type="entry name" value="CYCLIC DI-GMP PHOSPHODIESTERASE PDEF"/>
    <property type="match status" value="1"/>
</dbReference>
<feature type="domain" description="EAL" evidence="3">
    <location>
        <begin position="136"/>
        <end position="384"/>
    </location>
</feature>
<dbReference type="EMBL" id="RXZH01000001">
    <property type="protein sequence ID" value="RTZ17524.1"/>
    <property type="molecule type" value="Genomic_DNA"/>
</dbReference>
<dbReference type="PROSITE" id="PS50110">
    <property type="entry name" value="RESPONSE_REGULATORY"/>
    <property type="match status" value="1"/>
</dbReference>
<dbReference type="GO" id="GO:0000160">
    <property type="term" value="P:phosphorelay signal transduction system"/>
    <property type="evidence" value="ECO:0007669"/>
    <property type="project" value="InterPro"/>
</dbReference>
<reference evidence="4 5" key="1">
    <citation type="submission" date="2018-12" db="EMBL/GenBank/DDBJ databases">
        <title>Vibrio sp. isolated from China Sea.</title>
        <authorList>
            <person name="Li Y."/>
        </authorList>
    </citation>
    <scope>NUCLEOTIDE SEQUENCE [LARGE SCALE GENOMIC DNA]</scope>
    <source>
        <strain evidence="4 5">BEI207</strain>
    </source>
</reference>
<dbReference type="InterPro" id="IPR001789">
    <property type="entry name" value="Sig_transdc_resp-reg_receiver"/>
</dbReference>
<dbReference type="Pfam" id="PF00072">
    <property type="entry name" value="Response_reg"/>
    <property type="match status" value="1"/>
</dbReference>
<organism evidence="4 5">
    <name type="scientific">Vibrio aquaticus</name>
    <dbReference type="NCBI Taxonomy" id="2496559"/>
    <lineage>
        <taxon>Bacteria</taxon>
        <taxon>Pseudomonadati</taxon>
        <taxon>Pseudomonadota</taxon>
        <taxon>Gammaproteobacteria</taxon>
        <taxon>Vibrionales</taxon>
        <taxon>Vibrionaceae</taxon>
        <taxon>Vibrio</taxon>
    </lineage>
</organism>
<dbReference type="InterPro" id="IPR035919">
    <property type="entry name" value="EAL_sf"/>
</dbReference>
<dbReference type="AlphaFoldDB" id="A0A432D0T4"/>
<dbReference type="InterPro" id="IPR011006">
    <property type="entry name" value="CheY-like_superfamily"/>
</dbReference>
<protein>
    <submittedName>
        <fullName evidence="4">EAL domain-containing protein</fullName>
    </submittedName>
</protein>
<dbReference type="OrthoDB" id="9812358at2"/>
<dbReference type="PROSITE" id="PS50883">
    <property type="entry name" value="EAL"/>
    <property type="match status" value="1"/>
</dbReference>
<dbReference type="InterPro" id="IPR050706">
    <property type="entry name" value="Cyclic-di-GMP_PDE-like"/>
</dbReference>
<evidence type="ECO:0000313" key="5">
    <source>
        <dbReference type="Proteomes" id="UP000268973"/>
    </source>
</evidence>
<dbReference type="PANTHER" id="PTHR33121:SF71">
    <property type="entry name" value="OXYGEN SENSOR PROTEIN DOSP"/>
    <property type="match status" value="1"/>
</dbReference>
<accession>A0A432D0T4</accession>